<name>A0A1I2X1X4_9BACT</name>
<proteinExistence type="inferred from homology"/>
<dbReference type="InterPro" id="IPR051447">
    <property type="entry name" value="Lipoprotein-release_system"/>
</dbReference>
<reference evidence="11" key="1">
    <citation type="submission" date="2016-10" db="EMBL/GenBank/DDBJ databases">
        <authorList>
            <person name="Varghese N."/>
            <person name="Submissions S."/>
        </authorList>
    </citation>
    <scope>NUCLEOTIDE SEQUENCE [LARGE SCALE GENOMIC DNA]</scope>
    <source>
        <strain evidence="11">LP51</strain>
    </source>
</reference>
<keyword evidence="5 7" id="KW-1133">Transmembrane helix</keyword>
<dbReference type="Pfam" id="PF02687">
    <property type="entry name" value="FtsX"/>
    <property type="match status" value="1"/>
</dbReference>
<evidence type="ECO:0000256" key="5">
    <source>
        <dbReference type="ARBA" id="ARBA00022989"/>
    </source>
</evidence>
<dbReference type="AlphaFoldDB" id="A0A1I2X1X4"/>
<keyword evidence="6 7" id="KW-0472">Membrane</keyword>
<organism evidence="10 11">
    <name type="scientific">Pontibacter chinhatensis</name>
    <dbReference type="NCBI Taxonomy" id="1436961"/>
    <lineage>
        <taxon>Bacteria</taxon>
        <taxon>Pseudomonadati</taxon>
        <taxon>Bacteroidota</taxon>
        <taxon>Cytophagia</taxon>
        <taxon>Cytophagales</taxon>
        <taxon>Hymenobacteraceae</taxon>
        <taxon>Pontibacter</taxon>
    </lineage>
</organism>
<evidence type="ECO:0000256" key="1">
    <source>
        <dbReference type="ARBA" id="ARBA00004651"/>
    </source>
</evidence>
<dbReference type="Pfam" id="PF12704">
    <property type="entry name" value="MacB_PCD"/>
    <property type="match status" value="1"/>
</dbReference>
<dbReference type="STRING" id="1436961.SAMN05421739_105334"/>
<feature type="transmembrane region" description="Helical" evidence="7">
    <location>
        <begin position="21"/>
        <end position="42"/>
    </location>
</feature>
<evidence type="ECO:0000256" key="4">
    <source>
        <dbReference type="ARBA" id="ARBA00022692"/>
    </source>
</evidence>
<feature type="domain" description="MacB-like periplasmic core" evidence="9">
    <location>
        <begin position="21"/>
        <end position="247"/>
    </location>
</feature>
<keyword evidence="3" id="KW-1003">Cell membrane</keyword>
<protein>
    <submittedName>
        <fullName evidence="10">Lipoprotein-releasing system permease protein</fullName>
    </submittedName>
</protein>
<dbReference type="PANTHER" id="PTHR30489">
    <property type="entry name" value="LIPOPROTEIN-RELEASING SYSTEM TRANSMEMBRANE PROTEIN LOLE"/>
    <property type="match status" value="1"/>
</dbReference>
<evidence type="ECO:0000313" key="11">
    <source>
        <dbReference type="Proteomes" id="UP000198724"/>
    </source>
</evidence>
<comment type="similarity">
    <text evidence="2">Belongs to the ABC-4 integral membrane protein family. LolC/E subfamily.</text>
</comment>
<evidence type="ECO:0000256" key="3">
    <source>
        <dbReference type="ARBA" id="ARBA00022475"/>
    </source>
</evidence>
<evidence type="ECO:0000256" key="7">
    <source>
        <dbReference type="SAM" id="Phobius"/>
    </source>
</evidence>
<feature type="transmembrane region" description="Helical" evidence="7">
    <location>
        <begin position="380"/>
        <end position="402"/>
    </location>
</feature>
<dbReference type="InterPro" id="IPR025857">
    <property type="entry name" value="MacB_PCD"/>
</dbReference>
<dbReference type="InterPro" id="IPR003838">
    <property type="entry name" value="ABC3_permease_C"/>
</dbReference>
<evidence type="ECO:0000256" key="2">
    <source>
        <dbReference type="ARBA" id="ARBA00005236"/>
    </source>
</evidence>
<feature type="transmembrane region" description="Helical" evidence="7">
    <location>
        <begin position="285"/>
        <end position="306"/>
    </location>
</feature>
<dbReference type="RefSeq" id="WP_092103645.1">
    <property type="nucleotide sequence ID" value="NZ_FOOT01000005.1"/>
</dbReference>
<sequence length="419" mass="45873">MKSKLIYDIAKSLLLARWRQTLVAAIGVTFSIAMFITLLSFMNGLNDLLDGLILNRTPHVRLYNEIKPSENQPVLAHPDYKGAYNFISSVKAGITRQEIYNSGPIMQAVKNDPRVLGVAPKLNTQVFYNEGTIDISGTISGIDVEEEMRLFNFQDYVTTGKPMDVKNVANSIILGKGLADILVADIGDVVQVTTPQGERFSLKVVGYFQSGIQEIDKVQSYASISTTQKLLGKPNNYITDIQVKLHDLDIAPAMAVEYSKKFGVDAEDIQTANAQFDTGTTVRSIISYSVGIVLLIVAGFGIFNILNMMIYEKMDSIAILKATGFSGSDVNRIFLLIALSIGFFGGAVGLTLGFIFSVIVDNIPFRTAALPTVETYPVNYSLVFYLIGGSFSLITTYFAGFFPARKASKVDPVEIIRGK</sequence>
<gene>
    <name evidence="10" type="ORF">SAMN05421739_105334</name>
</gene>
<evidence type="ECO:0000259" key="8">
    <source>
        <dbReference type="Pfam" id="PF02687"/>
    </source>
</evidence>
<dbReference type="GO" id="GO:0098797">
    <property type="term" value="C:plasma membrane protein complex"/>
    <property type="evidence" value="ECO:0007669"/>
    <property type="project" value="TreeGrafter"/>
</dbReference>
<dbReference type="GO" id="GO:0044874">
    <property type="term" value="P:lipoprotein localization to outer membrane"/>
    <property type="evidence" value="ECO:0007669"/>
    <property type="project" value="TreeGrafter"/>
</dbReference>
<accession>A0A1I2X1X4</accession>
<feature type="transmembrane region" description="Helical" evidence="7">
    <location>
        <begin position="333"/>
        <end position="360"/>
    </location>
</feature>
<evidence type="ECO:0000259" key="9">
    <source>
        <dbReference type="Pfam" id="PF12704"/>
    </source>
</evidence>
<evidence type="ECO:0000256" key="6">
    <source>
        <dbReference type="ARBA" id="ARBA00023136"/>
    </source>
</evidence>
<dbReference type="OrthoDB" id="9770036at2"/>
<dbReference type="Proteomes" id="UP000198724">
    <property type="component" value="Unassembled WGS sequence"/>
</dbReference>
<dbReference type="PANTHER" id="PTHR30489:SF0">
    <property type="entry name" value="LIPOPROTEIN-RELEASING SYSTEM TRANSMEMBRANE PROTEIN LOLE"/>
    <property type="match status" value="1"/>
</dbReference>
<evidence type="ECO:0000313" key="10">
    <source>
        <dbReference type="EMBL" id="SFH07442.1"/>
    </source>
</evidence>
<keyword evidence="10" id="KW-0449">Lipoprotein</keyword>
<comment type="subcellular location">
    <subcellularLocation>
        <location evidence="1">Cell membrane</location>
        <topology evidence="1">Multi-pass membrane protein</topology>
    </subcellularLocation>
</comment>
<dbReference type="EMBL" id="FOOT01000005">
    <property type="protein sequence ID" value="SFH07442.1"/>
    <property type="molecule type" value="Genomic_DNA"/>
</dbReference>
<keyword evidence="11" id="KW-1185">Reference proteome</keyword>
<keyword evidence="4 7" id="KW-0812">Transmembrane</keyword>
<feature type="domain" description="ABC3 transporter permease C-terminal" evidence="8">
    <location>
        <begin position="289"/>
        <end position="412"/>
    </location>
</feature>